<name>A0A653AQ50_9CLOT</name>
<dbReference type="InterPro" id="IPR047057">
    <property type="entry name" value="MerR_fam"/>
</dbReference>
<evidence type="ECO:0000313" key="4">
    <source>
        <dbReference type="EMBL" id="CAI3679082.1"/>
    </source>
</evidence>
<dbReference type="Proteomes" id="UP000431451">
    <property type="component" value="Unassembled WGS sequence"/>
</dbReference>
<dbReference type="EMBL" id="CAKJVE010000004">
    <property type="protein sequence ID" value="CAG9709358.1"/>
    <property type="molecule type" value="Genomic_DNA"/>
</dbReference>
<dbReference type="Pfam" id="PF13411">
    <property type="entry name" value="MerR_1"/>
    <property type="match status" value="1"/>
</dbReference>
<evidence type="ECO:0000313" key="5">
    <source>
        <dbReference type="EMBL" id="VCT83843.1"/>
    </source>
</evidence>
<dbReference type="SMART" id="SM00422">
    <property type="entry name" value="HTH_MERR"/>
    <property type="match status" value="1"/>
</dbReference>
<dbReference type="CDD" id="cd01109">
    <property type="entry name" value="HTH_YyaN"/>
    <property type="match status" value="1"/>
</dbReference>
<evidence type="ECO:0000256" key="1">
    <source>
        <dbReference type="ARBA" id="ARBA00023125"/>
    </source>
</evidence>
<dbReference type="GeneID" id="68876789"/>
<proteinExistence type="predicted"/>
<dbReference type="PANTHER" id="PTHR30204">
    <property type="entry name" value="REDOX-CYCLING DRUG-SENSING TRANSCRIPTIONAL ACTIVATOR SOXR"/>
    <property type="match status" value="1"/>
</dbReference>
<dbReference type="Gene3D" id="1.10.1660.10">
    <property type="match status" value="1"/>
</dbReference>
<dbReference type="GO" id="GO:0003700">
    <property type="term" value="F:DNA-binding transcription factor activity"/>
    <property type="evidence" value="ECO:0007669"/>
    <property type="project" value="InterPro"/>
</dbReference>
<evidence type="ECO:0000259" key="2">
    <source>
        <dbReference type="PROSITE" id="PS50937"/>
    </source>
</evidence>
<dbReference type="PANTHER" id="PTHR30204:SF98">
    <property type="entry name" value="HTH-TYPE TRANSCRIPTIONAL REGULATOR ADHR"/>
    <property type="match status" value="1"/>
</dbReference>
<dbReference type="InterPro" id="IPR009061">
    <property type="entry name" value="DNA-bd_dom_put_sf"/>
</dbReference>
<dbReference type="Proteomes" id="UP001189143">
    <property type="component" value="Unassembled WGS sequence"/>
</dbReference>
<dbReference type="InterPro" id="IPR000551">
    <property type="entry name" value="MerR-type_HTH_dom"/>
</dbReference>
<sequence length="121" mass="14609">MTYSIGEFSKLTNLSIYTLRYYEQEQLITPNRKSNERRYYTEDNLRWIEFIHRLKDTGMPIKDIQQYAKLRAIGKSTMKTQMNMLIEHKSFLESQINTLNNHMKKLNDKIDYYASEINNNE</sequence>
<dbReference type="AlphaFoldDB" id="A0A653AQ50"/>
<dbReference type="PROSITE" id="PS50937">
    <property type="entry name" value="HTH_MERR_2"/>
    <property type="match status" value="1"/>
</dbReference>
<reference evidence="5 6" key="1">
    <citation type="submission" date="2018-06" db="EMBL/GenBank/DDBJ databases">
        <authorList>
            <consortium name="IHU Genomes"/>
        </authorList>
    </citation>
    <scope>NUCLEOTIDE SEQUENCE [LARGE SCALE GENOMIC DNA]</scope>
    <source>
        <strain evidence="5 6">NEC25</strain>
    </source>
</reference>
<feature type="domain" description="HTH merR-type" evidence="2">
    <location>
        <begin position="2"/>
        <end position="70"/>
    </location>
</feature>
<reference evidence="4" key="3">
    <citation type="submission" date="2022-10" db="EMBL/GenBank/DDBJ databases">
        <authorList>
            <person name="Aires J."/>
            <person name="Mesa V."/>
        </authorList>
    </citation>
    <scope>NUCLEOTIDE SEQUENCE</scope>
    <source>
        <strain evidence="4">Clostridium neonatale JD116</strain>
    </source>
</reference>
<evidence type="ECO:0000313" key="6">
    <source>
        <dbReference type="Proteomes" id="UP000431451"/>
    </source>
</evidence>
<protein>
    <submittedName>
        <fullName evidence="3 4">MerR family transcriptional regulator</fullName>
    </submittedName>
    <submittedName>
        <fullName evidence="5">Putative HTH-type transcriptional regulator</fullName>
    </submittedName>
</protein>
<evidence type="ECO:0000313" key="3">
    <source>
        <dbReference type="EMBL" id="CAG9709358.1"/>
    </source>
</evidence>
<reference evidence="3" key="2">
    <citation type="submission" date="2021-10" db="EMBL/GenBank/DDBJ databases">
        <authorList>
            <person name="Mesa V."/>
        </authorList>
    </citation>
    <scope>NUCLEOTIDE SEQUENCE</scope>
    <source>
        <strain evidence="3">CC3_PB</strain>
    </source>
</reference>
<keyword evidence="1" id="KW-0238">DNA-binding</keyword>
<dbReference type="SUPFAM" id="SSF46955">
    <property type="entry name" value="Putative DNA-binding domain"/>
    <property type="match status" value="1"/>
</dbReference>
<dbReference type="Proteomes" id="UP000789738">
    <property type="component" value="Unassembled WGS sequence"/>
</dbReference>
<gene>
    <name evidence="3" type="primary">adhR</name>
    <name evidence="4" type="ORF">CNEO2_730013</name>
    <name evidence="3" type="ORF">CNEO_44144</name>
    <name evidence="5" type="ORF">CNEONATNEC25_01440</name>
</gene>
<organism evidence="5 6">
    <name type="scientific">Clostridium neonatale</name>
    <dbReference type="NCBI Taxonomy" id="137838"/>
    <lineage>
        <taxon>Bacteria</taxon>
        <taxon>Bacillati</taxon>
        <taxon>Bacillota</taxon>
        <taxon>Clostridia</taxon>
        <taxon>Eubacteriales</taxon>
        <taxon>Clostridiaceae</taxon>
        <taxon>Clostridium</taxon>
    </lineage>
</organism>
<dbReference type="EMBL" id="CAMTCP010000274">
    <property type="protein sequence ID" value="CAI3679082.1"/>
    <property type="molecule type" value="Genomic_DNA"/>
</dbReference>
<dbReference type="PRINTS" id="PR00040">
    <property type="entry name" value="HTHMERR"/>
</dbReference>
<accession>A0A653AQ50</accession>
<dbReference type="PROSITE" id="PS00552">
    <property type="entry name" value="HTH_MERR_1"/>
    <property type="match status" value="1"/>
</dbReference>
<dbReference type="EMBL" id="UWJD01000001">
    <property type="protein sequence ID" value="VCT83843.1"/>
    <property type="molecule type" value="Genomic_DNA"/>
</dbReference>
<dbReference type="RefSeq" id="WP_125148797.1">
    <property type="nucleotide sequence ID" value="NZ_CAKJVD010000006.1"/>
</dbReference>
<dbReference type="GO" id="GO:0003677">
    <property type="term" value="F:DNA binding"/>
    <property type="evidence" value="ECO:0007669"/>
    <property type="project" value="UniProtKB-KW"/>
</dbReference>